<accession>A0AAD9JIS5</accession>
<organism evidence="2 3">
    <name type="scientific">Paralvinella palmiformis</name>
    <dbReference type="NCBI Taxonomy" id="53620"/>
    <lineage>
        <taxon>Eukaryota</taxon>
        <taxon>Metazoa</taxon>
        <taxon>Spiralia</taxon>
        <taxon>Lophotrochozoa</taxon>
        <taxon>Annelida</taxon>
        <taxon>Polychaeta</taxon>
        <taxon>Sedentaria</taxon>
        <taxon>Canalipalpata</taxon>
        <taxon>Terebellida</taxon>
        <taxon>Terebelliformia</taxon>
        <taxon>Alvinellidae</taxon>
        <taxon>Paralvinella</taxon>
    </lineage>
</organism>
<dbReference type="Proteomes" id="UP001208570">
    <property type="component" value="Unassembled WGS sequence"/>
</dbReference>
<proteinExistence type="predicted"/>
<dbReference type="EMBL" id="JAODUP010000300">
    <property type="protein sequence ID" value="KAK2153328.1"/>
    <property type="molecule type" value="Genomic_DNA"/>
</dbReference>
<evidence type="ECO:0000313" key="3">
    <source>
        <dbReference type="Proteomes" id="UP001208570"/>
    </source>
</evidence>
<gene>
    <name evidence="2" type="ORF">LSH36_300g01024</name>
</gene>
<sequence length="350" mass="39131">MPKTTCSDVAKKLEACLADIITWMSANMLMLNEEKTELIIFNPKHQVRMNEELRLQVGNNTVSVASSVKNLGVYFDTSLTMERQVNAIPKACYYQIRNIGHIRRYIILDACKTLAHRLITSQLDYCNALLYGLPSTLMTRLQKIQNSSARDCPSVFRGTCRMVSAEKVSTVYIAIMPKTTCSDVAKKLEACLADIITWMSANMLMLNEEKTELIIFNPKHQVRMNEELRLQALQGTAPQCLEELVVWYQPRRSLRYESRAFLAVPTTCGVTYGRMTGSLIRSGRTVKPSKYSHPTEPRTVNSPAVSPPTVTSDPPGSPAVTQSNSSEQSTNKVSHATSLIRNVSDQCSIQ</sequence>
<evidence type="ECO:0000313" key="2">
    <source>
        <dbReference type="EMBL" id="KAK2153328.1"/>
    </source>
</evidence>
<protein>
    <recommendedName>
        <fullName evidence="4">Reverse transcriptase domain-containing protein</fullName>
    </recommendedName>
</protein>
<feature type="compositionally biased region" description="Polar residues" evidence="1">
    <location>
        <begin position="298"/>
        <end position="338"/>
    </location>
</feature>
<dbReference type="PANTHER" id="PTHR33332">
    <property type="entry name" value="REVERSE TRANSCRIPTASE DOMAIN-CONTAINING PROTEIN"/>
    <property type="match status" value="1"/>
</dbReference>
<reference evidence="2" key="1">
    <citation type="journal article" date="2023" name="Mol. Biol. Evol.">
        <title>Third-Generation Sequencing Reveals the Adaptive Role of the Epigenome in Three Deep-Sea Polychaetes.</title>
        <authorList>
            <person name="Perez M."/>
            <person name="Aroh O."/>
            <person name="Sun Y."/>
            <person name="Lan Y."/>
            <person name="Juniper S.K."/>
            <person name="Young C.R."/>
            <person name="Angers B."/>
            <person name="Qian P.Y."/>
        </authorList>
    </citation>
    <scope>NUCLEOTIDE SEQUENCE</scope>
    <source>
        <strain evidence="2">P08H-3</strain>
    </source>
</reference>
<feature type="region of interest" description="Disordered" evidence="1">
    <location>
        <begin position="283"/>
        <end position="338"/>
    </location>
</feature>
<keyword evidence="3" id="KW-1185">Reference proteome</keyword>
<evidence type="ECO:0000256" key="1">
    <source>
        <dbReference type="SAM" id="MobiDB-lite"/>
    </source>
</evidence>
<evidence type="ECO:0008006" key="4">
    <source>
        <dbReference type="Google" id="ProtNLM"/>
    </source>
</evidence>
<name>A0AAD9JIS5_9ANNE</name>
<dbReference type="AlphaFoldDB" id="A0AAD9JIS5"/>
<comment type="caution">
    <text evidence="2">The sequence shown here is derived from an EMBL/GenBank/DDBJ whole genome shotgun (WGS) entry which is preliminary data.</text>
</comment>